<gene>
    <name evidence="3" type="ORF">DOZ80_15370</name>
</gene>
<evidence type="ECO:0000313" key="4">
    <source>
        <dbReference type="Proteomes" id="UP000249493"/>
    </source>
</evidence>
<dbReference type="Proteomes" id="UP000249493">
    <property type="component" value="Unassembled WGS sequence"/>
</dbReference>
<dbReference type="EMBL" id="QLIN01000005">
    <property type="protein sequence ID" value="RAI69513.1"/>
    <property type="molecule type" value="Genomic_DNA"/>
</dbReference>
<organism evidence="3 4">
    <name type="scientific">Pseudomonas fluorescens</name>
    <dbReference type="NCBI Taxonomy" id="294"/>
    <lineage>
        <taxon>Bacteria</taxon>
        <taxon>Pseudomonadati</taxon>
        <taxon>Pseudomonadota</taxon>
        <taxon>Gammaproteobacteria</taxon>
        <taxon>Pseudomonadales</taxon>
        <taxon>Pseudomonadaceae</taxon>
        <taxon>Pseudomonas</taxon>
    </lineage>
</organism>
<dbReference type="RefSeq" id="WP_111283954.1">
    <property type="nucleotide sequence ID" value="NZ_QLIN01000005.1"/>
</dbReference>
<dbReference type="NCBIfam" id="TIGR02293">
    <property type="entry name" value="TAS_TIGR02293"/>
    <property type="match status" value="1"/>
</dbReference>
<evidence type="ECO:0000259" key="2">
    <source>
        <dbReference type="Pfam" id="PF20432"/>
    </source>
</evidence>
<reference evidence="3 4" key="1">
    <citation type="submission" date="2018-06" db="EMBL/GenBank/DDBJ databases">
        <authorList>
            <person name="Zhirakovskaya E."/>
        </authorList>
    </citation>
    <scope>NUCLEOTIDE SEQUENCE [LARGE SCALE GENOMIC DNA]</scope>
    <source>
        <strain evidence="3 4">LY3</strain>
    </source>
</reference>
<dbReference type="InterPro" id="IPR046847">
    <property type="entry name" value="Xre-like_HTH"/>
</dbReference>
<protein>
    <submittedName>
        <fullName evidence="3">Antitoxin</fullName>
    </submittedName>
</protein>
<dbReference type="Pfam" id="PF09722">
    <property type="entry name" value="Xre_MbcA_ParS_C"/>
    <property type="match status" value="1"/>
</dbReference>
<dbReference type="AlphaFoldDB" id="A0A327N430"/>
<name>A0A327N430_PSEFL</name>
<evidence type="ECO:0000313" key="3">
    <source>
        <dbReference type="EMBL" id="RAI69513.1"/>
    </source>
</evidence>
<proteinExistence type="predicted"/>
<dbReference type="InterPro" id="IPR024467">
    <property type="entry name" value="Xre/MbcA/ParS-like_toxin-bd"/>
</dbReference>
<feature type="domain" description="Antitoxin Xre-like helix-turn-helix" evidence="2">
    <location>
        <begin position="2"/>
        <end position="61"/>
    </location>
</feature>
<comment type="caution">
    <text evidence="3">The sequence shown here is derived from an EMBL/GenBank/DDBJ whole genome shotgun (WGS) entry which is preliminary data.</text>
</comment>
<evidence type="ECO:0000259" key="1">
    <source>
        <dbReference type="Pfam" id="PF09722"/>
    </source>
</evidence>
<dbReference type="InterPro" id="IPR011979">
    <property type="entry name" value="Antitox_Xre"/>
</dbReference>
<sequence>MLHDLVNQGLPFEFLERIASLLQAHRGVISKAICMSPTTVARRAKVGRFSSLESDRIVALVAVVKEALSLFEYDVAAATEWMNSPVRGLGSKRPNDMLGTRVETNAVVDLIGRLKRGSACVRLARWSSGLGSCSYFRYRSFGRKSVQIILLTHESSFACSKAG</sequence>
<dbReference type="GO" id="GO:0003677">
    <property type="term" value="F:DNA binding"/>
    <property type="evidence" value="ECO:0007669"/>
    <property type="project" value="InterPro"/>
</dbReference>
<dbReference type="Pfam" id="PF20432">
    <property type="entry name" value="Xre-like-HTH"/>
    <property type="match status" value="1"/>
</dbReference>
<feature type="domain" description="Antitoxin Xre/MbcA/ParS-like toxin-binding" evidence="1">
    <location>
        <begin position="69"/>
        <end position="116"/>
    </location>
</feature>
<accession>A0A327N430</accession>